<protein>
    <submittedName>
        <fullName evidence="1">Phage protein GP46</fullName>
    </submittedName>
</protein>
<reference evidence="1 2" key="1">
    <citation type="submission" date="2010-04" db="EMBL/GenBank/DDBJ databases">
        <authorList>
            <person name="Qin X."/>
            <person name="Bachman B."/>
            <person name="Battles P."/>
            <person name="Bell A."/>
            <person name="Bess C."/>
            <person name="Bickham C."/>
            <person name="Chaboub L."/>
            <person name="Chen D."/>
            <person name="Coyle M."/>
            <person name="Deiros D.R."/>
            <person name="Dinh H."/>
            <person name="Forbes L."/>
            <person name="Fowler G."/>
            <person name="Francisco L."/>
            <person name="Fu Q."/>
            <person name="Gubbala S."/>
            <person name="Hale W."/>
            <person name="Han Y."/>
            <person name="Hemphill L."/>
            <person name="Highlander S.K."/>
            <person name="Hirani K."/>
            <person name="Hogues M."/>
            <person name="Jackson L."/>
            <person name="Jakkamsetti A."/>
            <person name="Javaid M."/>
            <person name="Jiang H."/>
            <person name="Korchina V."/>
            <person name="Kovar C."/>
            <person name="Lara F."/>
            <person name="Lee S."/>
            <person name="Mata R."/>
            <person name="Mathew T."/>
            <person name="Moen C."/>
            <person name="Morales K."/>
            <person name="Munidasa M."/>
            <person name="Nazareth L."/>
            <person name="Ngo R."/>
            <person name="Nguyen L."/>
            <person name="Okwuonu G."/>
            <person name="Ongeri F."/>
            <person name="Patil S."/>
            <person name="Petrosino J."/>
            <person name="Pham C."/>
            <person name="Pham P."/>
            <person name="Pu L.-L."/>
            <person name="Puazo M."/>
            <person name="Raj R."/>
            <person name="Reid J."/>
            <person name="Rouhana J."/>
            <person name="Saada N."/>
            <person name="Shang Y."/>
            <person name="Simmons D."/>
            <person name="Thornton R."/>
            <person name="Warren J."/>
            <person name="Weissenberger G."/>
            <person name="Zhang J."/>
            <person name="Zhang L."/>
            <person name="Zhou C."/>
            <person name="Zhu D."/>
            <person name="Muzny D."/>
            <person name="Worley K."/>
            <person name="Gibbs R."/>
        </authorList>
    </citation>
    <scope>NUCLEOTIDE SEQUENCE [LARGE SCALE GENOMIC DNA]</scope>
    <source>
        <strain evidence="1 2">ATCC 49957</strain>
    </source>
</reference>
<sequence>MSDIAIAWDVERTAADWQILPGGQLAMAPGIHTAVLVSLFTDARARPDDRLPLGDTDPRGWWGDGDEPIGSRLWLLRRHARTRDTLRLAESYMAEALAWLKEDGLADAIAIAAEWQTRDRLAARITITRGTDRQEVAVSIAWQGV</sequence>
<name>D5RTF0_9PROT</name>
<proteinExistence type="predicted"/>
<dbReference type="Proteomes" id="UP000005324">
    <property type="component" value="Unassembled WGS sequence"/>
</dbReference>
<dbReference type="RefSeq" id="WP_007003392.1">
    <property type="nucleotide sequence ID" value="NZ_GG770777.1"/>
</dbReference>
<dbReference type="Pfam" id="PF07409">
    <property type="entry name" value="GP46"/>
    <property type="match status" value="1"/>
</dbReference>
<evidence type="ECO:0000313" key="1">
    <source>
        <dbReference type="EMBL" id="EFH09381.1"/>
    </source>
</evidence>
<keyword evidence="2" id="KW-1185">Reference proteome</keyword>
<dbReference type="OrthoDB" id="5677166at2"/>
<dbReference type="InterPro" id="IPR010877">
    <property type="entry name" value="Phage_Mu_Gp46"/>
</dbReference>
<comment type="caution">
    <text evidence="1">The sequence shown here is derived from an EMBL/GenBank/DDBJ whole genome shotgun (WGS) entry which is preliminary data.</text>
</comment>
<dbReference type="AlphaFoldDB" id="D5RTF0"/>
<accession>D5RTF0</accession>
<dbReference type="HOGENOM" id="CLU_119472_0_0_5"/>
<dbReference type="EMBL" id="ADVL01000791">
    <property type="protein sequence ID" value="EFH09381.1"/>
    <property type="molecule type" value="Genomic_DNA"/>
</dbReference>
<evidence type="ECO:0000313" key="2">
    <source>
        <dbReference type="Proteomes" id="UP000005324"/>
    </source>
</evidence>
<gene>
    <name evidence="1" type="ORF">HMPREF0731_4362</name>
</gene>
<organism evidence="1 2">
    <name type="scientific">Pseudoroseomonas cervicalis ATCC 49957</name>
    <dbReference type="NCBI Taxonomy" id="525371"/>
    <lineage>
        <taxon>Bacteria</taxon>
        <taxon>Pseudomonadati</taxon>
        <taxon>Pseudomonadota</taxon>
        <taxon>Alphaproteobacteria</taxon>
        <taxon>Acetobacterales</taxon>
        <taxon>Roseomonadaceae</taxon>
        <taxon>Roseomonas</taxon>
    </lineage>
</organism>